<feature type="compositionally biased region" description="Polar residues" evidence="1">
    <location>
        <begin position="20"/>
        <end position="29"/>
    </location>
</feature>
<keyword evidence="2" id="KW-1133">Transmembrane helix</keyword>
<dbReference type="Proteomes" id="UP000624404">
    <property type="component" value="Unassembled WGS sequence"/>
</dbReference>
<dbReference type="EMBL" id="CAJHIA010000008">
    <property type="protein sequence ID" value="CAD6442401.1"/>
    <property type="molecule type" value="Genomic_DNA"/>
</dbReference>
<protein>
    <submittedName>
        <fullName evidence="3">Dc0af46a-14d8-4f75-8ec9-44ceb1a1406d-CDS</fullName>
    </submittedName>
</protein>
<reference evidence="3" key="1">
    <citation type="submission" date="2020-10" db="EMBL/GenBank/DDBJ databases">
        <authorList>
            <person name="Kusch S."/>
        </authorList>
    </citation>
    <scope>NUCLEOTIDE SEQUENCE</scope>
    <source>
        <strain evidence="3">SwB9</strain>
    </source>
</reference>
<proteinExistence type="predicted"/>
<dbReference type="OrthoDB" id="3558104at2759"/>
<accession>A0A8H2VQE0</accession>
<name>A0A8H2VQE0_9HELO</name>
<feature type="compositionally biased region" description="Basic and acidic residues" evidence="1">
    <location>
        <begin position="149"/>
        <end position="167"/>
    </location>
</feature>
<feature type="compositionally biased region" description="Basic and acidic residues" evidence="1">
    <location>
        <begin position="197"/>
        <end position="206"/>
    </location>
</feature>
<feature type="region of interest" description="Disordered" evidence="1">
    <location>
        <begin position="1"/>
        <end position="29"/>
    </location>
</feature>
<keyword evidence="2" id="KW-0812">Transmembrane</keyword>
<keyword evidence="4" id="KW-1185">Reference proteome</keyword>
<evidence type="ECO:0000313" key="4">
    <source>
        <dbReference type="Proteomes" id="UP000624404"/>
    </source>
</evidence>
<gene>
    <name evidence="3" type="ORF">SCLTRI_LOCUS2193</name>
</gene>
<dbReference type="AlphaFoldDB" id="A0A8H2VQE0"/>
<feature type="compositionally biased region" description="Polar residues" evidence="1">
    <location>
        <begin position="66"/>
        <end position="105"/>
    </location>
</feature>
<evidence type="ECO:0000313" key="3">
    <source>
        <dbReference type="EMBL" id="CAD6442401.1"/>
    </source>
</evidence>
<feature type="region of interest" description="Disordered" evidence="1">
    <location>
        <begin position="135"/>
        <end position="206"/>
    </location>
</feature>
<evidence type="ECO:0000256" key="1">
    <source>
        <dbReference type="SAM" id="MobiDB-lite"/>
    </source>
</evidence>
<sequence>MTNYCQSSLLSDSSSPRLGVQTSYSCDTTSQNSPALFFVSPLGTPYNLITRTTSSSDISATSSTTFGSEPTPGSSFTSAPVSSSEAITPQETTVSSNRQANSPKNHTGAIIGGAIGGVTFITFLTLATWLLHRHRKNHKPPTDPSTSSHDPKGPDDNIHELMEKNGHTPEIGGTMVMAEADSPSMDRAPVEMHGPVIRREPVEMEA</sequence>
<keyword evidence="2" id="KW-0472">Membrane</keyword>
<organism evidence="3 4">
    <name type="scientific">Sclerotinia trifoliorum</name>
    <dbReference type="NCBI Taxonomy" id="28548"/>
    <lineage>
        <taxon>Eukaryota</taxon>
        <taxon>Fungi</taxon>
        <taxon>Dikarya</taxon>
        <taxon>Ascomycota</taxon>
        <taxon>Pezizomycotina</taxon>
        <taxon>Leotiomycetes</taxon>
        <taxon>Helotiales</taxon>
        <taxon>Sclerotiniaceae</taxon>
        <taxon>Sclerotinia</taxon>
    </lineage>
</organism>
<comment type="caution">
    <text evidence="3">The sequence shown here is derived from an EMBL/GenBank/DDBJ whole genome shotgun (WGS) entry which is preliminary data.</text>
</comment>
<evidence type="ECO:0000256" key="2">
    <source>
        <dbReference type="SAM" id="Phobius"/>
    </source>
</evidence>
<feature type="transmembrane region" description="Helical" evidence="2">
    <location>
        <begin position="109"/>
        <end position="131"/>
    </location>
</feature>
<feature type="region of interest" description="Disordered" evidence="1">
    <location>
        <begin position="57"/>
        <end position="105"/>
    </location>
</feature>